<dbReference type="EMBL" id="JAUUTY010000003">
    <property type="protein sequence ID" value="KAK1670792.1"/>
    <property type="molecule type" value="Genomic_DNA"/>
</dbReference>
<evidence type="ECO:0000313" key="3">
    <source>
        <dbReference type="Proteomes" id="UP001231189"/>
    </source>
</evidence>
<dbReference type="Proteomes" id="UP001231189">
    <property type="component" value="Unassembled WGS sequence"/>
</dbReference>
<keyword evidence="3" id="KW-1185">Reference proteome</keyword>
<proteinExistence type="predicted"/>
<dbReference type="Pfam" id="PF20235">
    <property type="entry name" value="PIR2-like_helical"/>
    <property type="match status" value="1"/>
</dbReference>
<evidence type="ECO:0000313" key="2">
    <source>
        <dbReference type="EMBL" id="KAK1670792.1"/>
    </source>
</evidence>
<comment type="caution">
    <text evidence="2">The sequence shown here is derived from an EMBL/GenBank/DDBJ whole genome shotgun (WGS) entry which is preliminary data.</text>
</comment>
<dbReference type="InterPro" id="IPR046527">
    <property type="entry name" value="PIR2-like_helical"/>
</dbReference>
<dbReference type="PANTHER" id="PTHR33120">
    <property type="entry name" value="EXPRESSED PROTEIN-RELATED"/>
    <property type="match status" value="1"/>
</dbReference>
<reference evidence="2" key="1">
    <citation type="submission" date="2023-07" db="EMBL/GenBank/DDBJ databases">
        <title>A chromosome-level genome assembly of Lolium multiflorum.</title>
        <authorList>
            <person name="Chen Y."/>
            <person name="Copetti D."/>
            <person name="Kolliker R."/>
            <person name="Studer B."/>
        </authorList>
    </citation>
    <scope>NUCLEOTIDE SEQUENCE</scope>
    <source>
        <strain evidence="2">02402/16</strain>
        <tissue evidence="2">Leaf</tissue>
    </source>
</reference>
<accession>A0AAD8WQD9</accession>
<evidence type="ECO:0000259" key="1">
    <source>
        <dbReference type="Pfam" id="PF20235"/>
    </source>
</evidence>
<feature type="domain" description="PIR2-like helical" evidence="1">
    <location>
        <begin position="219"/>
        <end position="331"/>
    </location>
</feature>
<name>A0AAD8WQD9_LOLMU</name>
<dbReference type="PANTHER" id="PTHR33120:SF62">
    <property type="entry name" value="PIR2-LIKE HELICAL DOMAIN-CONTAINING PROTEIN"/>
    <property type="match status" value="1"/>
</dbReference>
<dbReference type="AlphaFoldDB" id="A0AAD8WQD9"/>
<sequence length="568" mass="62531">MRLYFGMLSEEQACRYLVWARADLAMAVLLVEHELYAARPAPPDPRSGRTRNSVRLAATHVNHPCPDQLVSLATAWLPLERLGKLAPILRQEGRGNKLTVHDVKTVLQVLRHQEHISAMTTLPPSPTLEEGTTSCADLGDGRIAYITIVQRAGDHIASLRRPQDMNSTLSSYSTDAAPPGTMTNLPRDSPCLSARSLEAADAADVCPYVRSLEMSLYGAIHGFYLRALAMLPSHAARQHVRGVLLAGHCYGPMDPVSNIVLSAVWYDTNFPLPEADRRTQPHDILDTVAILRAMSRSLHGLVALLHATSGQQLPLHEILKYLCYAQCDLSVMLQPHLLQDGSSPNPFVAAATAAEHPQASSVAAFFVSLAPTKLDKLRSLMSSATANNTTLSRESLTQIHTILKEETPAMMIQHGHFLREESCHCYYGQESARKIAYPDHSIDYLSSGITHGGLDHTENTLDTDFLYFDSERDVELAKHAACTDRLLSRSGRSQVRHEDAWKWEVRRRAGLPAEAANDKEYGWLADVALDLIAGVHHALSGHNNEKSMDAFAILSVPPTAGRWRDVGL</sequence>
<protein>
    <recommendedName>
        <fullName evidence="1">PIR2-like helical domain-containing protein</fullName>
    </recommendedName>
</protein>
<organism evidence="2 3">
    <name type="scientific">Lolium multiflorum</name>
    <name type="common">Italian ryegrass</name>
    <name type="synonym">Lolium perenne subsp. multiflorum</name>
    <dbReference type="NCBI Taxonomy" id="4521"/>
    <lineage>
        <taxon>Eukaryota</taxon>
        <taxon>Viridiplantae</taxon>
        <taxon>Streptophyta</taxon>
        <taxon>Embryophyta</taxon>
        <taxon>Tracheophyta</taxon>
        <taxon>Spermatophyta</taxon>
        <taxon>Magnoliopsida</taxon>
        <taxon>Liliopsida</taxon>
        <taxon>Poales</taxon>
        <taxon>Poaceae</taxon>
        <taxon>BOP clade</taxon>
        <taxon>Pooideae</taxon>
        <taxon>Poodae</taxon>
        <taxon>Poeae</taxon>
        <taxon>Poeae Chloroplast Group 2 (Poeae type)</taxon>
        <taxon>Loliodinae</taxon>
        <taxon>Loliinae</taxon>
        <taxon>Lolium</taxon>
    </lineage>
</organism>
<gene>
    <name evidence="2" type="ORF">QYE76_058951</name>
</gene>